<dbReference type="OrthoDB" id="123971at2759"/>
<dbReference type="PROSITE" id="PS50106">
    <property type="entry name" value="PDZ"/>
    <property type="match status" value="1"/>
</dbReference>
<dbReference type="EMBL" id="JNBR01000545">
    <property type="protein sequence ID" value="OQR91264.1"/>
    <property type="molecule type" value="Genomic_DNA"/>
</dbReference>
<dbReference type="Gene3D" id="2.30.42.10">
    <property type="match status" value="1"/>
</dbReference>
<organism evidence="2 3">
    <name type="scientific">Achlya hypogyna</name>
    <name type="common">Oomycete</name>
    <name type="synonym">Protoachlya hypogyna</name>
    <dbReference type="NCBI Taxonomy" id="1202772"/>
    <lineage>
        <taxon>Eukaryota</taxon>
        <taxon>Sar</taxon>
        <taxon>Stramenopiles</taxon>
        <taxon>Oomycota</taxon>
        <taxon>Saprolegniomycetes</taxon>
        <taxon>Saprolegniales</taxon>
        <taxon>Achlyaceae</taxon>
        <taxon>Achlya</taxon>
    </lineage>
</organism>
<evidence type="ECO:0000313" key="3">
    <source>
        <dbReference type="Proteomes" id="UP000243579"/>
    </source>
</evidence>
<dbReference type="InterPro" id="IPR036034">
    <property type="entry name" value="PDZ_sf"/>
</dbReference>
<dbReference type="AlphaFoldDB" id="A0A1V9YZM7"/>
<gene>
    <name evidence="2" type="ORF">ACHHYP_04837</name>
</gene>
<keyword evidence="3" id="KW-1185">Reference proteome</keyword>
<reference evidence="2 3" key="1">
    <citation type="journal article" date="2014" name="Genome Biol. Evol.">
        <title>The secreted proteins of Achlya hypogyna and Thraustotheca clavata identify the ancestral oomycete secretome and reveal gene acquisitions by horizontal gene transfer.</title>
        <authorList>
            <person name="Misner I."/>
            <person name="Blouin N."/>
            <person name="Leonard G."/>
            <person name="Richards T.A."/>
            <person name="Lane C.E."/>
        </authorList>
    </citation>
    <scope>NUCLEOTIDE SEQUENCE [LARGE SCALE GENOMIC DNA]</scope>
    <source>
        <strain evidence="2 3">ATCC 48635</strain>
    </source>
</reference>
<comment type="caution">
    <text evidence="2">The sequence shown here is derived from an EMBL/GenBank/DDBJ whole genome shotgun (WGS) entry which is preliminary data.</text>
</comment>
<accession>A0A1V9YZM7</accession>
<name>A0A1V9YZM7_ACHHY</name>
<protein>
    <recommendedName>
        <fullName evidence="1">PDZ domain-containing protein</fullName>
    </recommendedName>
</protein>
<proteinExistence type="predicted"/>
<dbReference type="SUPFAM" id="SSF50156">
    <property type="entry name" value="PDZ domain-like"/>
    <property type="match status" value="1"/>
</dbReference>
<sequence length="307" mass="33941">MDDLVFNVAVEKGDGGFGIYFIANDLGQVIVEGFVPAADGGVGPAELLGCMQPCDVLEKINGRDITQLSTALVVEALRAAPQGLNALTFRRHHDVVLSSTDAPPTPKSTSLLGALKGVLDTKPPPEPKSPQWWTEFHRLKAAELRRWNAAGLSDIEFCDYVYSLGDDQQKSYLRQEYPTLLQHHQDRFSVWPRPVQTCGVVAYESATRAPTHIAPSLCLVELINTLRAARGWTRQETAALVQVLQTHYGVHSAFDLLCCRRRDSMLHMPSTAAFPRVTPAVWRTLDDAARQLVASEDLSFVDTLPFY</sequence>
<evidence type="ECO:0000313" key="2">
    <source>
        <dbReference type="EMBL" id="OQR91264.1"/>
    </source>
</evidence>
<dbReference type="InterPro" id="IPR001478">
    <property type="entry name" value="PDZ"/>
</dbReference>
<feature type="domain" description="PDZ" evidence="1">
    <location>
        <begin position="7"/>
        <end position="92"/>
    </location>
</feature>
<evidence type="ECO:0000259" key="1">
    <source>
        <dbReference type="PROSITE" id="PS50106"/>
    </source>
</evidence>
<dbReference type="STRING" id="1202772.A0A1V9YZM7"/>
<dbReference type="Proteomes" id="UP000243579">
    <property type="component" value="Unassembled WGS sequence"/>
</dbReference>